<dbReference type="Pfam" id="PF00378">
    <property type="entry name" value="ECH_1"/>
    <property type="match status" value="1"/>
</dbReference>
<reference evidence="4" key="1">
    <citation type="submission" date="2018-09" db="EMBL/GenBank/DDBJ databases">
        <authorList>
            <person name="Zhu H."/>
        </authorList>
    </citation>
    <scope>NUCLEOTIDE SEQUENCE [LARGE SCALE GENOMIC DNA]</scope>
    <source>
        <strain evidence="4">K1S02-23</strain>
    </source>
</reference>
<dbReference type="SUPFAM" id="SSF52096">
    <property type="entry name" value="ClpP/crotonase"/>
    <property type="match status" value="1"/>
</dbReference>
<dbReference type="GO" id="GO:0003824">
    <property type="term" value="F:catalytic activity"/>
    <property type="evidence" value="ECO:0007669"/>
    <property type="project" value="InterPro"/>
</dbReference>
<dbReference type="PROSITE" id="PS00166">
    <property type="entry name" value="ENOYL_COA_HYDRATASE"/>
    <property type="match status" value="1"/>
</dbReference>
<evidence type="ECO:0000256" key="2">
    <source>
        <dbReference type="RuleBase" id="RU003707"/>
    </source>
</evidence>
<proteinExistence type="inferred from homology"/>
<evidence type="ECO:0000313" key="4">
    <source>
        <dbReference type="Proteomes" id="UP000266327"/>
    </source>
</evidence>
<dbReference type="InterPro" id="IPR001753">
    <property type="entry name" value="Enoyl-CoA_hydra/iso"/>
</dbReference>
<dbReference type="PANTHER" id="PTHR11941">
    <property type="entry name" value="ENOYL-COA HYDRATASE-RELATED"/>
    <property type="match status" value="1"/>
</dbReference>
<comment type="caution">
    <text evidence="3">The sequence shown here is derived from an EMBL/GenBank/DDBJ whole genome shotgun (WGS) entry which is preliminary data.</text>
</comment>
<dbReference type="PANTHER" id="PTHR11941:SF54">
    <property type="entry name" value="ENOYL-COA HYDRATASE, MITOCHONDRIAL"/>
    <property type="match status" value="1"/>
</dbReference>
<evidence type="ECO:0000313" key="3">
    <source>
        <dbReference type="EMBL" id="RJG04278.1"/>
    </source>
</evidence>
<dbReference type="InterPro" id="IPR018376">
    <property type="entry name" value="Enoyl-CoA_hyd/isom_CS"/>
</dbReference>
<dbReference type="CDD" id="cd06558">
    <property type="entry name" value="crotonase-like"/>
    <property type="match status" value="1"/>
</dbReference>
<accession>A0A3A3G779</accession>
<dbReference type="InterPro" id="IPR029045">
    <property type="entry name" value="ClpP/crotonase-like_dom_sf"/>
</dbReference>
<dbReference type="Gene3D" id="3.90.226.10">
    <property type="entry name" value="2-enoyl-CoA Hydratase, Chain A, domain 1"/>
    <property type="match status" value="1"/>
</dbReference>
<dbReference type="OrthoDB" id="9148881at2"/>
<dbReference type="EMBL" id="QYUQ01000002">
    <property type="protein sequence ID" value="RJG04278.1"/>
    <property type="molecule type" value="Genomic_DNA"/>
</dbReference>
<dbReference type="Proteomes" id="UP000266327">
    <property type="component" value="Unassembled WGS sequence"/>
</dbReference>
<evidence type="ECO:0000256" key="1">
    <source>
        <dbReference type="ARBA" id="ARBA00005254"/>
    </source>
</evidence>
<name>A0A3A3G779_9BURK</name>
<evidence type="ECO:0008006" key="5">
    <source>
        <dbReference type="Google" id="ProtNLM"/>
    </source>
</evidence>
<dbReference type="AlphaFoldDB" id="A0A3A3G779"/>
<organism evidence="3 4">
    <name type="scientific">Noviherbaspirillum sedimenti</name>
    <dbReference type="NCBI Taxonomy" id="2320865"/>
    <lineage>
        <taxon>Bacteria</taxon>
        <taxon>Pseudomonadati</taxon>
        <taxon>Pseudomonadota</taxon>
        <taxon>Betaproteobacteria</taxon>
        <taxon>Burkholderiales</taxon>
        <taxon>Oxalobacteraceae</taxon>
        <taxon>Noviherbaspirillum</taxon>
    </lineage>
</organism>
<protein>
    <recommendedName>
        <fullName evidence="5">3-hydroxybutyryl-CoA dehydratase</fullName>
    </recommendedName>
</protein>
<keyword evidence="4" id="KW-1185">Reference proteome</keyword>
<comment type="similarity">
    <text evidence="1 2">Belongs to the enoyl-CoA hydratase/isomerase family.</text>
</comment>
<sequence length="371" mass="38220">MADQFFASFNEAIQSRTGALPAAVAAPAPVTTPAAAPATASAPPVTVAPAASLAVTVAAPAAAVTGGALSSSDDILVDLIDVQEEDELQVVAPAASGGWLSRLLGGAKPAQAASKAPARAGVRHKAAIVTLNRPKQRNAVSLQMWRDLGRIFTELGRDPQVRAIILTGAGGNFSAGADIAEFGQVRASVEQGVEYEVAVDDCCDAIAATPKPTIAVVNGFCMGGACHLAMSCDFRVAASAAQFGIPAARLSIVYGVRGTQRLLALVGIANAKRILYSARKFGAEEGHSIGFVDRVAADPMRAAKSFAAVMADNAPLTISGTKVMLNGLAMGMGTLDNATVRHVVERAVASDDYRDARQDFVKKRQPVFLGK</sequence>
<gene>
    <name evidence="3" type="ORF">D3878_07335</name>
</gene>
<dbReference type="GO" id="GO:0006635">
    <property type="term" value="P:fatty acid beta-oxidation"/>
    <property type="evidence" value="ECO:0007669"/>
    <property type="project" value="TreeGrafter"/>
</dbReference>